<dbReference type="Gene3D" id="2.40.160.20">
    <property type="match status" value="1"/>
</dbReference>
<name>A0A9P4JX57_9PLEO</name>
<gene>
    <name evidence="1" type="ORF">GQ43DRAFT_365293</name>
</gene>
<dbReference type="AlphaFoldDB" id="A0A9P4JX57"/>
<reference evidence="1" key="1">
    <citation type="journal article" date="2020" name="Stud. Mycol.">
        <title>101 Dothideomycetes genomes: a test case for predicting lifestyles and emergence of pathogens.</title>
        <authorList>
            <person name="Haridas S."/>
            <person name="Albert R."/>
            <person name="Binder M."/>
            <person name="Bloem J."/>
            <person name="Labutti K."/>
            <person name="Salamov A."/>
            <person name="Andreopoulos B."/>
            <person name="Baker S."/>
            <person name="Barry K."/>
            <person name="Bills G."/>
            <person name="Bluhm B."/>
            <person name="Cannon C."/>
            <person name="Castanera R."/>
            <person name="Culley D."/>
            <person name="Daum C."/>
            <person name="Ezra D."/>
            <person name="Gonzalez J."/>
            <person name="Henrissat B."/>
            <person name="Kuo A."/>
            <person name="Liang C."/>
            <person name="Lipzen A."/>
            <person name="Lutzoni F."/>
            <person name="Magnuson J."/>
            <person name="Mondo S."/>
            <person name="Nolan M."/>
            <person name="Ohm R."/>
            <person name="Pangilinan J."/>
            <person name="Park H.-J."/>
            <person name="Ramirez L."/>
            <person name="Alfaro M."/>
            <person name="Sun H."/>
            <person name="Tritt A."/>
            <person name="Yoshinaga Y."/>
            <person name="Zwiers L.-H."/>
            <person name="Turgeon B."/>
            <person name="Goodwin S."/>
            <person name="Spatafora J."/>
            <person name="Crous P."/>
            <person name="Grigoriev I."/>
        </authorList>
    </citation>
    <scope>NUCLEOTIDE SEQUENCE</scope>
    <source>
        <strain evidence="1">ATCC 74209</strain>
    </source>
</reference>
<evidence type="ECO:0000313" key="2">
    <source>
        <dbReference type="Proteomes" id="UP000799536"/>
    </source>
</evidence>
<sequence>PQGAIHTGSRLTHFECPSGTEEILPGYEGTPFKANVGFGADWLPFDPNGEHVCIDLKAIAKTKDEENISFGYLGIIKMVPSVKKLFSMDPEAKTLPFGCAST</sequence>
<dbReference type="Pfam" id="PF11578">
    <property type="entry name" value="DUF3237"/>
    <property type="match status" value="1"/>
</dbReference>
<dbReference type="OrthoDB" id="2544694at2759"/>
<organism evidence="1 2">
    <name type="scientific">Delitschia confertaspora ATCC 74209</name>
    <dbReference type="NCBI Taxonomy" id="1513339"/>
    <lineage>
        <taxon>Eukaryota</taxon>
        <taxon>Fungi</taxon>
        <taxon>Dikarya</taxon>
        <taxon>Ascomycota</taxon>
        <taxon>Pezizomycotina</taxon>
        <taxon>Dothideomycetes</taxon>
        <taxon>Pleosporomycetidae</taxon>
        <taxon>Pleosporales</taxon>
        <taxon>Delitschiaceae</taxon>
        <taxon>Delitschia</taxon>
    </lineage>
</organism>
<keyword evidence="2" id="KW-1185">Reference proteome</keyword>
<comment type="caution">
    <text evidence="1">The sequence shown here is derived from an EMBL/GenBank/DDBJ whole genome shotgun (WGS) entry which is preliminary data.</text>
</comment>
<proteinExistence type="predicted"/>
<feature type="non-terminal residue" evidence="1">
    <location>
        <position position="1"/>
    </location>
</feature>
<accession>A0A9P4JX57</accession>
<dbReference type="Proteomes" id="UP000799536">
    <property type="component" value="Unassembled WGS sequence"/>
</dbReference>
<dbReference type="EMBL" id="ML993883">
    <property type="protein sequence ID" value="KAF2204148.1"/>
    <property type="molecule type" value="Genomic_DNA"/>
</dbReference>
<evidence type="ECO:0000313" key="1">
    <source>
        <dbReference type="EMBL" id="KAF2204148.1"/>
    </source>
</evidence>
<protein>
    <submittedName>
        <fullName evidence="1">Uncharacterized protein</fullName>
    </submittedName>
</protein>